<accession>A0ABP9UKD3</accession>
<sequence length="37" mass="4149">MVCLCCEEVDRHKVCFALTPICPQPLLPLSWPPKSGH</sequence>
<dbReference type="EMBL" id="BAABRI010000001">
    <property type="protein sequence ID" value="GAA5481117.1"/>
    <property type="molecule type" value="Genomic_DNA"/>
</dbReference>
<evidence type="ECO:0000313" key="2">
    <source>
        <dbReference type="Proteomes" id="UP001476282"/>
    </source>
</evidence>
<proteinExistence type="predicted"/>
<gene>
    <name evidence="1" type="ORF">Hsar01_00324</name>
</gene>
<protein>
    <submittedName>
        <fullName evidence="1">Uncharacterized protein</fullName>
    </submittedName>
</protein>
<keyword evidence="2" id="KW-1185">Reference proteome</keyword>
<dbReference type="Proteomes" id="UP001476282">
    <property type="component" value="Unassembled WGS sequence"/>
</dbReference>
<name>A0ABP9UKD3_9BACT</name>
<comment type="caution">
    <text evidence="1">The sequence shown here is derived from an EMBL/GenBank/DDBJ whole genome shotgun (WGS) entry which is preliminary data.</text>
</comment>
<organism evidence="1 2">
    <name type="scientific">Haloferula sargassicola</name>
    <dbReference type="NCBI Taxonomy" id="490096"/>
    <lineage>
        <taxon>Bacteria</taxon>
        <taxon>Pseudomonadati</taxon>
        <taxon>Verrucomicrobiota</taxon>
        <taxon>Verrucomicrobiia</taxon>
        <taxon>Verrucomicrobiales</taxon>
        <taxon>Verrucomicrobiaceae</taxon>
        <taxon>Haloferula</taxon>
    </lineage>
</organism>
<evidence type="ECO:0000313" key="1">
    <source>
        <dbReference type="EMBL" id="GAA5481117.1"/>
    </source>
</evidence>
<reference evidence="1 2" key="1">
    <citation type="submission" date="2024-02" db="EMBL/GenBank/DDBJ databases">
        <title>Haloferula sargassicola NBRC 104335.</title>
        <authorList>
            <person name="Ichikawa N."/>
            <person name="Katano-Makiyama Y."/>
            <person name="Hidaka K."/>
        </authorList>
    </citation>
    <scope>NUCLEOTIDE SEQUENCE [LARGE SCALE GENOMIC DNA]</scope>
    <source>
        <strain evidence="1 2">NBRC 104335</strain>
    </source>
</reference>